<comment type="caution">
    <text evidence="3">The sequence shown here is derived from an EMBL/GenBank/DDBJ whole genome shotgun (WGS) entry which is preliminary data.</text>
</comment>
<accession>A0A9P0EBI2</accession>
<dbReference type="Gene3D" id="2.60.40.640">
    <property type="match status" value="1"/>
</dbReference>
<dbReference type="Pfam" id="PF04426">
    <property type="entry name" value="Bul1_C"/>
    <property type="match status" value="1"/>
</dbReference>
<gene>
    <name evidence="3" type="ORF">CSOL1703_00012060</name>
</gene>
<evidence type="ECO:0000256" key="1">
    <source>
        <dbReference type="SAM" id="MobiDB-lite"/>
    </source>
</evidence>
<proteinExistence type="predicted"/>
<name>A0A9P0EBI2_9HYPO</name>
<dbReference type="AlphaFoldDB" id="A0A9P0EBI2"/>
<dbReference type="PANTHER" id="PTHR31904:SF1">
    <property type="entry name" value="BYPASS OF STOP CODON PROTEIN 5-RELATED"/>
    <property type="match status" value="1"/>
</dbReference>
<evidence type="ECO:0000313" key="4">
    <source>
        <dbReference type="Proteomes" id="UP000775872"/>
    </source>
</evidence>
<evidence type="ECO:0000259" key="2">
    <source>
        <dbReference type="Pfam" id="PF04426"/>
    </source>
</evidence>
<feature type="region of interest" description="Disordered" evidence="1">
    <location>
        <begin position="398"/>
        <end position="418"/>
    </location>
</feature>
<protein>
    <recommendedName>
        <fullName evidence="2">Bul1 C-terminal domain-containing protein</fullName>
    </recommendedName>
</protein>
<dbReference type="InterPro" id="IPR039634">
    <property type="entry name" value="Bul1-like"/>
</dbReference>
<sequence>MASTALGEHWAKWSPLLGLKFRLPLQVEIQIENHFEAKVYATGSAIRGKVVITPLRDVEFDKIQIDLLGISITRTSGILNDTLPTKLIFFQLAMPISPESLLQDKRLSAQETIEIPFFFVVPQQRPLSACIHETHLELPPTIGTWEKTDQSPETAKIEYSIRFRVTPARKDLEKLKPVELHRYVKLLPSIFQEDALYTTDPTQEIRLGRSYEKSDSLTIAGIPPSLVYLSSDNGKISNPMITAHLEFVTKTNSTRCPKIQVKSAAVQTITSYAQVHLAPTSGENGRQAAPLPHVVLCTKSKKVTVGHLQQSEWQKAETPSDSEGTKYLSTLTLSVNMPSHEKTTFLPSFDACLISRSYALRVGLAAQSAAGSGSTLELPFQVIVRDLAAPKLPKYAVTSRDQNHTQDALPAYRHSPFL</sequence>
<dbReference type="InterPro" id="IPR022794">
    <property type="entry name" value="Bul1_C"/>
</dbReference>
<dbReference type="InterPro" id="IPR014752">
    <property type="entry name" value="Arrestin-like_C"/>
</dbReference>
<keyword evidence="4" id="KW-1185">Reference proteome</keyword>
<dbReference type="OrthoDB" id="2283785at2759"/>
<evidence type="ECO:0000313" key="3">
    <source>
        <dbReference type="EMBL" id="CAH0046327.1"/>
    </source>
</evidence>
<dbReference type="PANTHER" id="PTHR31904">
    <property type="entry name" value="BYPASS OF STOP CODON PROTEIN 5-RELATED"/>
    <property type="match status" value="1"/>
</dbReference>
<dbReference type="Proteomes" id="UP000775872">
    <property type="component" value="Unassembled WGS sequence"/>
</dbReference>
<dbReference type="EMBL" id="CABFOC020000014">
    <property type="protein sequence ID" value="CAH0046327.1"/>
    <property type="molecule type" value="Genomic_DNA"/>
</dbReference>
<feature type="domain" description="Bul1 C-terminal" evidence="2">
    <location>
        <begin position="306"/>
        <end position="382"/>
    </location>
</feature>
<organism evidence="3 4">
    <name type="scientific">Clonostachys solani</name>
    <dbReference type="NCBI Taxonomy" id="160281"/>
    <lineage>
        <taxon>Eukaryota</taxon>
        <taxon>Fungi</taxon>
        <taxon>Dikarya</taxon>
        <taxon>Ascomycota</taxon>
        <taxon>Pezizomycotina</taxon>
        <taxon>Sordariomycetes</taxon>
        <taxon>Hypocreomycetidae</taxon>
        <taxon>Hypocreales</taxon>
        <taxon>Bionectriaceae</taxon>
        <taxon>Clonostachys</taxon>
    </lineage>
</organism>
<reference evidence="3" key="1">
    <citation type="submission" date="2021-10" db="EMBL/GenBank/DDBJ databases">
        <authorList>
            <person name="Piombo E."/>
        </authorList>
    </citation>
    <scope>NUCLEOTIDE SEQUENCE</scope>
</reference>